<dbReference type="InterPro" id="IPR010192">
    <property type="entry name" value="MenE"/>
</dbReference>
<evidence type="ECO:0000256" key="1">
    <source>
        <dbReference type="ARBA" id="ARBA00022428"/>
    </source>
</evidence>
<dbReference type="STRING" id="1547283.A9C19_04010"/>
<dbReference type="GO" id="GO:0005524">
    <property type="term" value="F:ATP binding"/>
    <property type="evidence" value="ECO:0007669"/>
    <property type="project" value="UniProtKB-KW"/>
</dbReference>
<dbReference type="PANTHER" id="PTHR43767:SF1">
    <property type="entry name" value="NONRIBOSOMAL PEPTIDE SYNTHASE PES1 (EUROFUNG)-RELATED"/>
    <property type="match status" value="1"/>
</dbReference>
<dbReference type="InterPro" id="IPR045851">
    <property type="entry name" value="AMP-bd_C_sf"/>
</dbReference>
<dbReference type="SUPFAM" id="SSF56801">
    <property type="entry name" value="Acetyl-CoA synthetase-like"/>
    <property type="match status" value="1"/>
</dbReference>
<evidence type="ECO:0000259" key="7">
    <source>
        <dbReference type="Pfam" id="PF13193"/>
    </source>
</evidence>
<dbReference type="GO" id="GO:0008756">
    <property type="term" value="F:o-succinylbenzoate-CoA ligase activity"/>
    <property type="evidence" value="ECO:0007669"/>
    <property type="project" value="UniProtKB-UniRule"/>
</dbReference>
<dbReference type="Gene3D" id="3.30.300.30">
    <property type="match status" value="1"/>
</dbReference>
<name>A0A1L3MNP2_9BACI</name>
<dbReference type="InterPro" id="IPR042099">
    <property type="entry name" value="ANL_N_sf"/>
</dbReference>
<comment type="catalytic activity">
    <reaction evidence="5">
        <text>2-succinylbenzoate + ATP + CoA = 2-succinylbenzoyl-CoA + AMP + diphosphate</text>
        <dbReference type="Rhea" id="RHEA:17009"/>
        <dbReference type="ChEBI" id="CHEBI:18325"/>
        <dbReference type="ChEBI" id="CHEBI:30616"/>
        <dbReference type="ChEBI" id="CHEBI:33019"/>
        <dbReference type="ChEBI" id="CHEBI:57287"/>
        <dbReference type="ChEBI" id="CHEBI:57364"/>
        <dbReference type="ChEBI" id="CHEBI:456215"/>
        <dbReference type="EC" id="6.2.1.26"/>
    </reaction>
</comment>
<dbReference type="Pfam" id="PF13193">
    <property type="entry name" value="AMP-binding_C"/>
    <property type="match status" value="1"/>
</dbReference>
<evidence type="ECO:0000256" key="5">
    <source>
        <dbReference type="HAMAP-Rule" id="MF_00731"/>
    </source>
</evidence>
<accession>A0A1L3MNP2</accession>
<dbReference type="PROSITE" id="PS00455">
    <property type="entry name" value="AMP_BINDING"/>
    <property type="match status" value="1"/>
</dbReference>
<sequence length="490" mass="55459">MSYMPNWLRQRAELTPDRLAIKSEQKEYTYRELYTASQRRASFLKHSYSLKKGQHIALLMKNSVDMVITIHACFLIGVRTVLLNTRLSSQEVEWQVQNAEVSFILCDRYYAEIVDSIKTVEILYHDQLEDLPSFEKFEEETEIDLRDVATIMYTSGTTGHPKGVIQTFQNHWSSAIGSTLNLGLQSTDRWLLAVPLYHISGLSILIRSVLYGICIVLHDKFDPVKMNRAIQQDKVTIVSVVTTMLKQMVDALGTDEYPTTFRCMLTGGGPIPRPILEVCVKKGIPVYQTYGMTETASQIVTLSPEYCLKKLGSAGKPLFQCEVRIENSGQSCAPNEEGEIVVKGPNVTEGYWKREEETNKSFVDGWFYTGDLGYKDEDGFLYVLDRRTDLIISGGENIYPAEIEGVMLSHSNVKDAGVVGIEDETWGQIPHAFVVLHDERGDQNILEHCQEYLASYKIPKSITILPELPRNASNKLLRRLLKDSVKGHAQ</sequence>
<dbReference type="UniPathway" id="UPA00079"/>
<dbReference type="RefSeq" id="WP_199445811.1">
    <property type="nucleotide sequence ID" value="NZ_CP016020.1"/>
</dbReference>
<comment type="function">
    <text evidence="5">Converts 2-succinylbenzoate (OSB) to 2-succinylbenzoyl-CoA (OSB-CoA).</text>
</comment>
<dbReference type="InterPro" id="IPR050237">
    <property type="entry name" value="ATP-dep_AMP-bd_enzyme"/>
</dbReference>
<dbReference type="NCBIfam" id="NF002966">
    <property type="entry name" value="PRK03640.1"/>
    <property type="match status" value="1"/>
</dbReference>
<dbReference type="UniPathway" id="UPA01057">
    <property type="reaction ID" value="UER00166"/>
</dbReference>
<evidence type="ECO:0000313" key="9">
    <source>
        <dbReference type="Proteomes" id="UP000181936"/>
    </source>
</evidence>
<keyword evidence="9" id="KW-1185">Reference proteome</keyword>
<dbReference type="InterPro" id="IPR025110">
    <property type="entry name" value="AMP-bd_C"/>
</dbReference>
<dbReference type="InterPro" id="IPR020845">
    <property type="entry name" value="AMP-binding_CS"/>
</dbReference>
<dbReference type="Pfam" id="PF00501">
    <property type="entry name" value="AMP-binding"/>
    <property type="match status" value="1"/>
</dbReference>
<proteinExistence type="inferred from homology"/>
<gene>
    <name evidence="5" type="primary">menE</name>
    <name evidence="8" type="ORF">A9C19_04010</name>
</gene>
<dbReference type="KEGG" id="bwh:A9C19_04010"/>
<keyword evidence="2 5" id="KW-0436">Ligase</keyword>
<dbReference type="Proteomes" id="UP000181936">
    <property type="component" value="Chromosome"/>
</dbReference>
<feature type="domain" description="AMP-dependent synthetase/ligase" evidence="6">
    <location>
        <begin position="9"/>
        <end position="352"/>
    </location>
</feature>
<keyword evidence="3 5" id="KW-0547">Nucleotide-binding</keyword>
<keyword evidence="4 5" id="KW-0067">ATP-binding</keyword>
<feature type="domain" description="AMP-binding enzyme C-terminal" evidence="7">
    <location>
        <begin position="402"/>
        <end position="475"/>
    </location>
</feature>
<comment type="pathway">
    <text evidence="5">Quinol/quinone metabolism; 1,4-dihydroxy-2-naphthoate biosynthesis; 1,4-dihydroxy-2-naphthoate from chorismate: step 5/7.</text>
</comment>
<evidence type="ECO:0000256" key="2">
    <source>
        <dbReference type="ARBA" id="ARBA00022598"/>
    </source>
</evidence>
<comment type="pathway">
    <text evidence="5">Quinol/quinone metabolism; menaquinone biosynthesis.</text>
</comment>
<dbReference type="Gene3D" id="3.40.50.12780">
    <property type="entry name" value="N-terminal domain of ligase-like"/>
    <property type="match status" value="1"/>
</dbReference>
<dbReference type="CDD" id="cd05912">
    <property type="entry name" value="OSB_CoA_lg"/>
    <property type="match status" value="1"/>
</dbReference>
<keyword evidence="1 5" id="KW-0474">Menaquinone biosynthesis</keyword>
<dbReference type="HAMAP" id="MF_00731">
    <property type="entry name" value="MenE"/>
    <property type="match status" value="1"/>
</dbReference>
<evidence type="ECO:0000313" key="8">
    <source>
        <dbReference type="EMBL" id="APH03967.1"/>
    </source>
</evidence>
<evidence type="ECO:0000256" key="4">
    <source>
        <dbReference type="ARBA" id="ARBA00022840"/>
    </source>
</evidence>
<evidence type="ECO:0000259" key="6">
    <source>
        <dbReference type="Pfam" id="PF00501"/>
    </source>
</evidence>
<dbReference type="EC" id="6.2.1.26" evidence="5"/>
<dbReference type="InterPro" id="IPR000873">
    <property type="entry name" value="AMP-dep_synth/lig_dom"/>
</dbReference>
<dbReference type="NCBIfam" id="TIGR01923">
    <property type="entry name" value="menE"/>
    <property type="match status" value="1"/>
</dbReference>
<dbReference type="GO" id="GO:0009234">
    <property type="term" value="P:menaquinone biosynthetic process"/>
    <property type="evidence" value="ECO:0007669"/>
    <property type="project" value="UniProtKB-UniRule"/>
</dbReference>
<dbReference type="AlphaFoldDB" id="A0A1L3MNP2"/>
<evidence type="ECO:0000256" key="3">
    <source>
        <dbReference type="ARBA" id="ARBA00022741"/>
    </source>
</evidence>
<comment type="similarity">
    <text evidence="5">Belongs to the ATP-dependent AMP-binding enzyme family. MenE subfamily.</text>
</comment>
<reference evidence="8 9" key="1">
    <citation type="journal article" date="2016" name="Sci. Rep.">
        <title>Complete genome sequence and transcriptomic analysis of a novel marine strain Bacillus weihaiensis reveals the mechanism of brown algae degradation.</title>
        <authorList>
            <person name="Zhu Y."/>
            <person name="Chen P."/>
            <person name="Bao Y."/>
            <person name="Men Y."/>
            <person name="Zeng Y."/>
            <person name="Yang J."/>
            <person name="Sun J."/>
            <person name="Sun Y."/>
        </authorList>
    </citation>
    <scope>NUCLEOTIDE SEQUENCE [LARGE SCALE GENOMIC DNA]</scope>
    <source>
        <strain evidence="8 9">Alg07</strain>
    </source>
</reference>
<dbReference type="PANTHER" id="PTHR43767">
    <property type="entry name" value="LONG-CHAIN-FATTY-ACID--COA LIGASE"/>
    <property type="match status" value="1"/>
</dbReference>
<dbReference type="EMBL" id="CP016020">
    <property type="protein sequence ID" value="APH03967.1"/>
    <property type="molecule type" value="Genomic_DNA"/>
</dbReference>
<protein>
    <recommendedName>
        <fullName evidence="5">2-succinylbenzoate--CoA ligase</fullName>
        <ecNumber evidence="5">6.2.1.26</ecNumber>
    </recommendedName>
    <alternativeName>
        <fullName evidence="5">o-succinylbenzoyl-CoA synthetase</fullName>
        <shortName evidence="5">OSB-CoA synthetase</shortName>
    </alternativeName>
</protein>
<organism evidence="8 9">
    <name type="scientific">Bacillus weihaiensis</name>
    <dbReference type="NCBI Taxonomy" id="1547283"/>
    <lineage>
        <taxon>Bacteria</taxon>
        <taxon>Bacillati</taxon>
        <taxon>Bacillota</taxon>
        <taxon>Bacilli</taxon>
        <taxon>Bacillales</taxon>
        <taxon>Bacillaceae</taxon>
        <taxon>Bacillus</taxon>
    </lineage>
</organism>